<dbReference type="InterPro" id="IPR043128">
    <property type="entry name" value="Rev_trsase/Diguanyl_cyclase"/>
</dbReference>
<keyword evidence="7" id="KW-0064">Aspartyl protease</keyword>
<evidence type="ECO:0000256" key="2">
    <source>
        <dbReference type="ARBA" id="ARBA00022670"/>
    </source>
</evidence>
<dbReference type="GO" id="GO:0004190">
    <property type="term" value="F:aspartic-type endopeptidase activity"/>
    <property type="evidence" value="ECO:0007669"/>
    <property type="project" value="UniProtKB-KW"/>
</dbReference>
<organism evidence="21 22">
    <name type="scientific">Lolium multiflorum</name>
    <name type="common">Italian ryegrass</name>
    <name type="synonym">Lolium perenne subsp. multiflorum</name>
    <dbReference type="NCBI Taxonomy" id="4521"/>
    <lineage>
        <taxon>Eukaryota</taxon>
        <taxon>Viridiplantae</taxon>
        <taxon>Streptophyta</taxon>
        <taxon>Embryophyta</taxon>
        <taxon>Tracheophyta</taxon>
        <taxon>Spermatophyta</taxon>
        <taxon>Magnoliopsida</taxon>
        <taxon>Liliopsida</taxon>
        <taxon>Poales</taxon>
        <taxon>Poaceae</taxon>
        <taxon>BOP clade</taxon>
        <taxon>Pooideae</taxon>
        <taxon>Poodae</taxon>
        <taxon>Poeae</taxon>
        <taxon>Poeae Chloroplast Group 2 (Poeae type)</taxon>
        <taxon>Loliodinae</taxon>
        <taxon>Loliinae</taxon>
        <taxon>Lolium</taxon>
    </lineage>
</organism>
<dbReference type="SUPFAM" id="SSF56672">
    <property type="entry name" value="DNA/RNA polymerases"/>
    <property type="match status" value="2"/>
</dbReference>
<feature type="compositionally biased region" description="Polar residues" evidence="16">
    <location>
        <begin position="99"/>
        <end position="112"/>
    </location>
</feature>
<evidence type="ECO:0000256" key="14">
    <source>
        <dbReference type="ARBA" id="ARBA00023125"/>
    </source>
</evidence>
<dbReference type="GO" id="GO:0046872">
    <property type="term" value="F:metal ion binding"/>
    <property type="evidence" value="ECO:0007669"/>
    <property type="project" value="UniProtKB-KW"/>
</dbReference>
<feature type="compositionally biased region" description="Basic and acidic residues" evidence="16">
    <location>
        <begin position="235"/>
        <end position="252"/>
    </location>
</feature>
<keyword evidence="3" id="KW-0808">Transferase</keyword>
<dbReference type="InterPro" id="IPR056924">
    <property type="entry name" value="SH3_Tf2-1"/>
</dbReference>
<proteinExistence type="predicted"/>
<feature type="domain" description="Reverse transcriptase RNase H-like" evidence="18">
    <location>
        <begin position="655"/>
        <end position="688"/>
    </location>
</feature>
<evidence type="ECO:0000259" key="20">
    <source>
        <dbReference type="Pfam" id="PF24626"/>
    </source>
</evidence>
<evidence type="ECO:0000256" key="8">
    <source>
        <dbReference type="ARBA" id="ARBA00022759"/>
    </source>
</evidence>
<feature type="region of interest" description="Disordered" evidence="16">
    <location>
        <begin position="97"/>
        <end position="148"/>
    </location>
</feature>
<dbReference type="Pfam" id="PF17917">
    <property type="entry name" value="RT_RNaseH"/>
    <property type="match status" value="1"/>
</dbReference>
<feature type="domain" description="Tf2-1-like SH3-like" evidence="20">
    <location>
        <begin position="900"/>
        <end position="964"/>
    </location>
</feature>
<dbReference type="Gene3D" id="3.30.70.270">
    <property type="match status" value="1"/>
</dbReference>
<dbReference type="SUPFAM" id="SSF54160">
    <property type="entry name" value="Chromo domain-like"/>
    <property type="match status" value="1"/>
</dbReference>
<feature type="region of interest" description="Disordered" evidence="16">
    <location>
        <begin position="204"/>
        <end position="252"/>
    </location>
</feature>
<dbReference type="Pfam" id="PF17921">
    <property type="entry name" value="Integrase_H2C2"/>
    <property type="match status" value="1"/>
</dbReference>
<dbReference type="Pfam" id="PF13650">
    <property type="entry name" value="Asp_protease_2"/>
    <property type="match status" value="1"/>
</dbReference>
<feature type="compositionally biased region" description="Pro residues" evidence="16">
    <location>
        <begin position="218"/>
        <end position="229"/>
    </location>
</feature>
<dbReference type="GO" id="GO:0004519">
    <property type="term" value="F:endonuclease activity"/>
    <property type="evidence" value="ECO:0007669"/>
    <property type="project" value="UniProtKB-KW"/>
</dbReference>
<dbReference type="GO" id="GO:0003677">
    <property type="term" value="F:DNA binding"/>
    <property type="evidence" value="ECO:0007669"/>
    <property type="project" value="UniProtKB-KW"/>
</dbReference>
<dbReference type="Pfam" id="PF00078">
    <property type="entry name" value="RVT_1"/>
    <property type="match status" value="1"/>
</dbReference>
<accession>A0AAD8QY42</accession>
<gene>
    <name evidence="21" type="ORF">QYE76_034183</name>
</gene>
<dbReference type="InterPro" id="IPR043502">
    <property type="entry name" value="DNA/RNA_pol_sf"/>
</dbReference>
<dbReference type="Proteomes" id="UP001231189">
    <property type="component" value="Unassembled WGS sequence"/>
</dbReference>
<comment type="caution">
    <text evidence="21">The sequence shown here is derived from an EMBL/GenBank/DDBJ whole genome shotgun (WGS) entry which is preliminary data.</text>
</comment>
<evidence type="ECO:0000256" key="16">
    <source>
        <dbReference type="SAM" id="MobiDB-lite"/>
    </source>
</evidence>
<evidence type="ECO:0000259" key="18">
    <source>
        <dbReference type="Pfam" id="PF17917"/>
    </source>
</evidence>
<evidence type="ECO:0000256" key="1">
    <source>
        <dbReference type="ARBA" id="ARBA00012493"/>
    </source>
</evidence>
<evidence type="ECO:0000256" key="9">
    <source>
        <dbReference type="ARBA" id="ARBA00022801"/>
    </source>
</evidence>
<dbReference type="InterPro" id="IPR050951">
    <property type="entry name" value="Retrovirus_Pol_polyprotein"/>
</dbReference>
<feature type="domain" description="Integrase zinc-binding" evidence="19">
    <location>
        <begin position="786"/>
        <end position="843"/>
    </location>
</feature>
<feature type="domain" description="Reverse transcriptase" evidence="17">
    <location>
        <begin position="570"/>
        <end position="654"/>
    </location>
</feature>
<keyword evidence="12" id="KW-0695">RNA-directed DNA polymerase</keyword>
<dbReference type="PANTHER" id="PTHR37984">
    <property type="entry name" value="PROTEIN CBG26694"/>
    <property type="match status" value="1"/>
</dbReference>
<keyword evidence="9" id="KW-0378">Hydrolase</keyword>
<dbReference type="InterPro" id="IPR021109">
    <property type="entry name" value="Peptidase_aspartic_dom_sf"/>
</dbReference>
<evidence type="ECO:0000256" key="5">
    <source>
        <dbReference type="ARBA" id="ARBA00022722"/>
    </source>
</evidence>
<dbReference type="EMBL" id="JAUUTY010000007">
    <property type="protein sequence ID" value="KAK1610510.1"/>
    <property type="molecule type" value="Genomic_DNA"/>
</dbReference>
<evidence type="ECO:0000256" key="13">
    <source>
        <dbReference type="ARBA" id="ARBA00022932"/>
    </source>
</evidence>
<dbReference type="InterPro" id="IPR041588">
    <property type="entry name" value="Integrase_H2C2"/>
</dbReference>
<dbReference type="GO" id="GO:0003964">
    <property type="term" value="F:RNA-directed DNA polymerase activity"/>
    <property type="evidence" value="ECO:0007669"/>
    <property type="project" value="UniProtKB-KW"/>
</dbReference>
<evidence type="ECO:0000313" key="22">
    <source>
        <dbReference type="Proteomes" id="UP001231189"/>
    </source>
</evidence>
<name>A0AAD8QY42_LOLMU</name>
<keyword evidence="6" id="KW-0479">Metal-binding</keyword>
<dbReference type="Gene3D" id="3.10.10.10">
    <property type="entry name" value="HIV Type 1 Reverse Transcriptase, subunit A, domain 1"/>
    <property type="match status" value="1"/>
</dbReference>
<feature type="compositionally biased region" description="Polar residues" evidence="16">
    <location>
        <begin position="1049"/>
        <end position="1063"/>
    </location>
</feature>
<dbReference type="InterPro" id="IPR041373">
    <property type="entry name" value="RT_RNaseH"/>
</dbReference>
<dbReference type="SUPFAM" id="SSF50630">
    <property type="entry name" value="Acid proteases"/>
    <property type="match status" value="1"/>
</dbReference>
<evidence type="ECO:0000256" key="3">
    <source>
        <dbReference type="ARBA" id="ARBA00022679"/>
    </source>
</evidence>
<dbReference type="GO" id="GO:0006310">
    <property type="term" value="P:DNA recombination"/>
    <property type="evidence" value="ECO:0007669"/>
    <property type="project" value="UniProtKB-KW"/>
</dbReference>
<dbReference type="Pfam" id="PF24626">
    <property type="entry name" value="SH3_Tf2-1"/>
    <property type="match status" value="1"/>
</dbReference>
<keyword evidence="13" id="KW-0239">DNA-directed DNA polymerase</keyword>
<evidence type="ECO:0000256" key="10">
    <source>
        <dbReference type="ARBA" id="ARBA00022842"/>
    </source>
</evidence>
<keyword evidence="14" id="KW-0238">DNA-binding</keyword>
<evidence type="ECO:0000259" key="17">
    <source>
        <dbReference type="Pfam" id="PF00078"/>
    </source>
</evidence>
<dbReference type="InterPro" id="IPR000477">
    <property type="entry name" value="RT_dom"/>
</dbReference>
<keyword evidence="5" id="KW-0540">Nuclease</keyword>
<keyword evidence="8" id="KW-0255">Endonuclease</keyword>
<dbReference type="CDD" id="cd00303">
    <property type="entry name" value="retropepsin_like"/>
    <property type="match status" value="1"/>
</dbReference>
<feature type="region of interest" description="Disordered" evidence="16">
    <location>
        <begin position="1038"/>
        <end position="1088"/>
    </location>
</feature>
<keyword evidence="15" id="KW-0233">DNA recombination</keyword>
<evidence type="ECO:0000256" key="6">
    <source>
        <dbReference type="ARBA" id="ARBA00022723"/>
    </source>
</evidence>
<evidence type="ECO:0000256" key="12">
    <source>
        <dbReference type="ARBA" id="ARBA00022918"/>
    </source>
</evidence>
<dbReference type="GO" id="GO:0006508">
    <property type="term" value="P:proteolysis"/>
    <property type="evidence" value="ECO:0007669"/>
    <property type="project" value="UniProtKB-KW"/>
</dbReference>
<dbReference type="PANTHER" id="PTHR37984:SF5">
    <property type="entry name" value="PROTEIN NYNRIN-LIKE"/>
    <property type="match status" value="1"/>
</dbReference>
<evidence type="ECO:0000256" key="11">
    <source>
        <dbReference type="ARBA" id="ARBA00022908"/>
    </source>
</evidence>
<dbReference type="GO" id="GO:0015074">
    <property type="term" value="P:DNA integration"/>
    <property type="evidence" value="ECO:0007669"/>
    <property type="project" value="UniProtKB-KW"/>
</dbReference>
<sequence length="1088" mass="120881">MEELSPEARALYELLKADTAEEYEKRFIDYKKEVLDAFHPFVVDTRAQLKSVDSGMAALSSDLQGVKVQIGQDLDAVRTTLSTEVANLTAAIAGLPRHNPTTLARDPSTSQARESDGTNAGPDGHRWTHNSRGMAAGTTLPPPGGAYELNPDPVHYTTKFLDGLQPGVRILVAIQQPRDLDTAYSLALLYEELGTDCGPSLSLPAQQYVPPRRSSQPVVPPITPPPPPSRWVSQKVEENRRAEQQKGQTEDKWQSLRAYRRSKNLCFTCGEKYHREHQCKNTIQLHVVQEMIDFMQFSDSGSEEKFADASASFQADSPAPDPHLMMLSIAAVNVTVKAPKTMKLQVIIQDQQFLFLVDSGSSTCFIDTQKAKELSGVTPLVNPIKVKVAGGAILHSNFQFAQLGWSAAGAEFKDDFKVLDLGSYDGIIGLDWLAKYSPMITHWEQGWIAIPQAGKFVVLQGEDQNAWVDAMLDLHLVHETAETEKPVILPEVQQLLDKFVAVFAAPSGLPPRRRYDHSIPLVHGARPVSMRPYRIAPDLKTELERQVQELLDQGVIVHSTSAFGSPVILVKKGDKTWRLVVDYRHLNALTVKGKYPLPVIDELLDELAGARWFSKLDLRAGYHQIRLAPGEEHKTAFQTHNGHFEFKVMAFGLTDFKLQFVVDTDACDVGIGAVLSQQGHPVAYVSHWQQKLLTKLMGFQYKILYKKGVLNGAADALSRKPPGSSQVFAITTVQPQWLSTVLDSYARDDHAQSLLQKLVVHPAADAKFTLDHGVLRCNGRIWVGADPALQQQIISAFHDSPQGGHSGFPVTYRRLVSLFAWPAMKKMVHAFVRSCRTCQQAKPERLPPAASDQVASGDIEQWLAEREVVMASARQHLLRMQQRMKFQADKNRRERVFAVGDEVFLRLQPYIQSSVVKRANHKLAFKFFGPYKIVERVGEVAYKLELPPTSRVHPVFHVSQLKPCIGPHQQVLSQLPSSTDIFQIPVAVLGQRVRQAGFRTVPQALIHWSGMPEDQATWEDIDSLRQQFPTAPAWGQAGFQAGGIVNDPATPSTSGAAQDNAEPSQAEGGRPARRKEAPKWLTDGNWVH</sequence>
<dbReference type="Gene3D" id="1.10.340.70">
    <property type="match status" value="1"/>
</dbReference>
<dbReference type="CDD" id="cd01647">
    <property type="entry name" value="RT_LTR"/>
    <property type="match status" value="1"/>
</dbReference>
<evidence type="ECO:0000256" key="4">
    <source>
        <dbReference type="ARBA" id="ARBA00022695"/>
    </source>
</evidence>
<dbReference type="AlphaFoldDB" id="A0AAD8QY42"/>
<evidence type="ECO:0000256" key="15">
    <source>
        <dbReference type="ARBA" id="ARBA00023172"/>
    </source>
</evidence>
<reference evidence="21" key="1">
    <citation type="submission" date="2023-07" db="EMBL/GenBank/DDBJ databases">
        <title>A chromosome-level genome assembly of Lolium multiflorum.</title>
        <authorList>
            <person name="Chen Y."/>
            <person name="Copetti D."/>
            <person name="Kolliker R."/>
            <person name="Studer B."/>
        </authorList>
    </citation>
    <scope>NUCLEOTIDE SEQUENCE</scope>
    <source>
        <strain evidence="21">02402/16</strain>
        <tissue evidence="21">Leaf</tissue>
    </source>
</reference>
<keyword evidence="10" id="KW-0460">Magnesium</keyword>
<evidence type="ECO:0000313" key="21">
    <source>
        <dbReference type="EMBL" id="KAK1610510.1"/>
    </source>
</evidence>
<dbReference type="Gene3D" id="2.40.70.10">
    <property type="entry name" value="Acid Proteases"/>
    <property type="match status" value="1"/>
</dbReference>
<keyword evidence="22" id="KW-1185">Reference proteome</keyword>
<dbReference type="EC" id="2.7.7.49" evidence="1"/>
<protein>
    <recommendedName>
        <fullName evidence="1">RNA-directed DNA polymerase</fullName>
        <ecNumber evidence="1">2.7.7.49</ecNumber>
    </recommendedName>
</protein>
<evidence type="ECO:0000256" key="7">
    <source>
        <dbReference type="ARBA" id="ARBA00022750"/>
    </source>
</evidence>
<evidence type="ECO:0000259" key="19">
    <source>
        <dbReference type="Pfam" id="PF17921"/>
    </source>
</evidence>
<dbReference type="InterPro" id="IPR016197">
    <property type="entry name" value="Chromo-like_dom_sf"/>
</dbReference>
<keyword evidence="4" id="KW-0548">Nucleotidyltransferase</keyword>
<keyword evidence="2" id="KW-0645">Protease</keyword>
<keyword evidence="11" id="KW-0229">DNA integration</keyword>
<dbReference type="GO" id="GO:0003887">
    <property type="term" value="F:DNA-directed DNA polymerase activity"/>
    <property type="evidence" value="ECO:0007669"/>
    <property type="project" value="UniProtKB-KW"/>
</dbReference>